<feature type="signal peptide" evidence="1">
    <location>
        <begin position="1"/>
        <end position="24"/>
    </location>
</feature>
<organism evidence="2 3">
    <name type="scientific">Solanum commersonii</name>
    <name type="common">Commerson's wild potato</name>
    <name type="synonym">Commerson's nightshade</name>
    <dbReference type="NCBI Taxonomy" id="4109"/>
    <lineage>
        <taxon>Eukaryota</taxon>
        <taxon>Viridiplantae</taxon>
        <taxon>Streptophyta</taxon>
        <taxon>Embryophyta</taxon>
        <taxon>Tracheophyta</taxon>
        <taxon>Spermatophyta</taxon>
        <taxon>Magnoliopsida</taxon>
        <taxon>eudicotyledons</taxon>
        <taxon>Gunneridae</taxon>
        <taxon>Pentapetalae</taxon>
        <taxon>asterids</taxon>
        <taxon>lamiids</taxon>
        <taxon>Solanales</taxon>
        <taxon>Solanaceae</taxon>
        <taxon>Solanoideae</taxon>
        <taxon>Solaneae</taxon>
        <taxon>Solanum</taxon>
    </lineage>
</organism>
<evidence type="ECO:0000313" key="3">
    <source>
        <dbReference type="Proteomes" id="UP000824120"/>
    </source>
</evidence>
<accession>A0A9J5YHI7</accession>
<dbReference type="EMBL" id="JACXVP010000006">
    <property type="protein sequence ID" value="KAG5598692.1"/>
    <property type="molecule type" value="Genomic_DNA"/>
</dbReference>
<protein>
    <submittedName>
        <fullName evidence="2">Uncharacterized protein</fullName>
    </submittedName>
</protein>
<proteinExistence type="predicted"/>
<sequence>MKSFTMLFLFSMTIFFTLFDNSLGDDTKFCPGTFTTNDQEAIKVFVLVKFVVKQNYAIKLVIIDVN</sequence>
<comment type="caution">
    <text evidence="2">The sequence shown here is derived from an EMBL/GenBank/DDBJ whole genome shotgun (WGS) entry which is preliminary data.</text>
</comment>
<evidence type="ECO:0000313" key="2">
    <source>
        <dbReference type="EMBL" id="KAG5598692.1"/>
    </source>
</evidence>
<keyword evidence="3" id="KW-1185">Reference proteome</keyword>
<dbReference type="AlphaFoldDB" id="A0A9J5YHI7"/>
<keyword evidence="1" id="KW-0732">Signal</keyword>
<feature type="chain" id="PRO_5039947361" evidence="1">
    <location>
        <begin position="25"/>
        <end position="66"/>
    </location>
</feature>
<gene>
    <name evidence="2" type="ORF">H5410_030062</name>
</gene>
<evidence type="ECO:0000256" key="1">
    <source>
        <dbReference type="SAM" id="SignalP"/>
    </source>
</evidence>
<reference evidence="2 3" key="1">
    <citation type="submission" date="2020-09" db="EMBL/GenBank/DDBJ databases">
        <title>De no assembly of potato wild relative species, Solanum commersonii.</title>
        <authorList>
            <person name="Cho K."/>
        </authorList>
    </citation>
    <scope>NUCLEOTIDE SEQUENCE [LARGE SCALE GENOMIC DNA]</scope>
    <source>
        <strain evidence="2">LZ3.2</strain>
        <tissue evidence="2">Leaf</tissue>
    </source>
</reference>
<dbReference type="Proteomes" id="UP000824120">
    <property type="component" value="Chromosome 6"/>
</dbReference>
<name>A0A9J5YHI7_SOLCO</name>